<name>A0AAV9Z1Y2_9AGAR</name>
<dbReference type="AlphaFoldDB" id="A0AAV9Z1Y2"/>
<evidence type="ECO:0000313" key="2">
    <source>
        <dbReference type="EMBL" id="KAK6968873.1"/>
    </source>
</evidence>
<evidence type="ECO:0000313" key="3">
    <source>
        <dbReference type="Proteomes" id="UP001362999"/>
    </source>
</evidence>
<protein>
    <submittedName>
        <fullName evidence="2">Uncharacterized protein</fullName>
    </submittedName>
</protein>
<sequence>MNSGGRRLRLIDRLGPPVIPPGQPRPLTLSERISPRTVRSKVFKKGSLRRRAQKLNLDGVRQGPVSASGSSSYCDRRVAIRSPEISPPSSKEIIYSAASAPSSFLRMGEACNIPSLLVVQLAALRSTIVESKFFIPQGALSQGGLRSCIDSPQVTVDLYCLPTILCNCAALSSLSGKKLSATLDTFRAQTTWPRDGTLFIDLNDDAGGKSWLPWELEPCLPLDITDYVRPGVNTVRFIQLEGMAHLTFVVSATCRTASTINRLPHNTFRFGATAVHTQLLDFTPATVTIASNLH</sequence>
<keyword evidence="3" id="KW-1185">Reference proteome</keyword>
<comment type="caution">
    <text evidence="2">The sequence shown here is derived from an EMBL/GenBank/DDBJ whole genome shotgun (WGS) entry which is preliminary data.</text>
</comment>
<gene>
    <name evidence="2" type="ORF">R3P38DRAFT_3244544</name>
</gene>
<feature type="region of interest" description="Disordered" evidence="1">
    <location>
        <begin position="1"/>
        <end position="29"/>
    </location>
</feature>
<dbReference type="Proteomes" id="UP001362999">
    <property type="component" value="Unassembled WGS sequence"/>
</dbReference>
<evidence type="ECO:0000256" key="1">
    <source>
        <dbReference type="SAM" id="MobiDB-lite"/>
    </source>
</evidence>
<organism evidence="2 3">
    <name type="scientific">Favolaschia claudopus</name>
    <dbReference type="NCBI Taxonomy" id="2862362"/>
    <lineage>
        <taxon>Eukaryota</taxon>
        <taxon>Fungi</taxon>
        <taxon>Dikarya</taxon>
        <taxon>Basidiomycota</taxon>
        <taxon>Agaricomycotina</taxon>
        <taxon>Agaricomycetes</taxon>
        <taxon>Agaricomycetidae</taxon>
        <taxon>Agaricales</taxon>
        <taxon>Marasmiineae</taxon>
        <taxon>Mycenaceae</taxon>
        <taxon>Favolaschia</taxon>
    </lineage>
</organism>
<proteinExistence type="predicted"/>
<dbReference type="EMBL" id="JAWWNJ010000241">
    <property type="protein sequence ID" value="KAK6968873.1"/>
    <property type="molecule type" value="Genomic_DNA"/>
</dbReference>
<reference evidence="2 3" key="1">
    <citation type="journal article" date="2024" name="J Genomics">
        <title>Draft genome sequencing and assembly of Favolaschia claudopus CIRM-BRFM 2984 isolated from oak limbs.</title>
        <authorList>
            <person name="Navarro D."/>
            <person name="Drula E."/>
            <person name="Chaduli D."/>
            <person name="Cazenave R."/>
            <person name="Ahrendt S."/>
            <person name="Wang J."/>
            <person name="Lipzen A."/>
            <person name="Daum C."/>
            <person name="Barry K."/>
            <person name="Grigoriev I.V."/>
            <person name="Favel A."/>
            <person name="Rosso M.N."/>
            <person name="Martin F."/>
        </authorList>
    </citation>
    <scope>NUCLEOTIDE SEQUENCE [LARGE SCALE GENOMIC DNA]</scope>
    <source>
        <strain evidence="2 3">CIRM-BRFM 2984</strain>
    </source>
</reference>
<accession>A0AAV9Z1Y2</accession>